<evidence type="ECO:0008006" key="4">
    <source>
        <dbReference type="Google" id="ProtNLM"/>
    </source>
</evidence>
<proteinExistence type="predicted"/>
<accession>A0A1U7CSB4</accession>
<evidence type="ECO:0000313" key="2">
    <source>
        <dbReference type="EMBL" id="APW61827.1"/>
    </source>
</evidence>
<dbReference type="CDD" id="cd00198">
    <property type="entry name" value="vWFA"/>
    <property type="match status" value="1"/>
</dbReference>
<dbReference type="InterPro" id="IPR036465">
    <property type="entry name" value="vWFA_dom_sf"/>
</dbReference>
<dbReference type="SUPFAM" id="SSF53300">
    <property type="entry name" value="vWA-like"/>
    <property type="match status" value="1"/>
</dbReference>
<dbReference type="STRING" id="1387353.BSF38_03356"/>
<dbReference type="Gene3D" id="3.40.50.410">
    <property type="entry name" value="von Willebrand factor, type A domain"/>
    <property type="match status" value="1"/>
</dbReference>
<dbReference type="RefSeq" id="WP_099091988.1">
    <property type="nucleotide sequence ID" value="NZ_CP019082.1"/>
</dbReference>
<name>A0A1U7CSB4_9BACT</name>
<dbReference type="KEGG" id="pbor:BSF38_03356"/>
<dbReference type="OrthoDB" id="239512at2"/>
<reference evidence="3" key="1">
    <citation type="submission" date="2016-12" db="EMBL/GenBank/DDBJ databases">
        <title>Comparative genomics of four Isosphaeraceae planctomycetes: a common pool of plasmids and glycoside hydrolase genes.</title>
        <authorList>
            <person name="Ivanova A."/>
        </authorList>
    </citation>
    <scope>NUCLEOTIDE SEQUENCE [LARGE SCALE GENOMIC DNA]</scope>
    <source>
        <strain evidence="3">PX4</strain>
    </source>
</reference>
<keyword evidence="3" id="KW-1185">Reference proteome</keyword>
<organism evidence="2 3">
    <name type="scientific">Paludisphaera borealis</name>
    <dbReference type="NCBI Taxonomy" id="1387353"/>
    <lineage>
        <taxon>Bacteria</taxon>
        <taxon>Pseudomonadati</taxon>
        <taxon>Planctomycetota</taxon>
        <taxon>Planctomycetia</taxon>
        <taxon>Isosphaerales</taxon>
        <taxon>Isosphaeraceae</taxon>
        <taxon>Paludisphaera</taxon>
    </lineage>
</organism>
<protein>
    <recommendedName>
        <fullName evidence="4">VWFA domain-containing protein</fullName>
    </recommendedName>
</protein>
<sequence length="644" mass="70484">MVDRILRKLEALSTWSGFGATARGGASAPAFMVSLSLHAVLLVGLAFAGHHVNEAVQREFSSRVGGLDGALSVDSTLQDLDQNDATPVLEAGGSFAPTLATTVTSAPSASGRPTVSAADVEAGAPVEFAKLDVQRVTQMVVPTASMLGRTVSIEGNGAEHVQGVEGAVDRIAVEIVRRLEQGRTLVVWAFDASLSLEAERQRLVKHIETVYSHIDQLDESRLSTAGGLLTMVVSFGQDRKAETPKPTADLSAVREAINGIKADESGVETTFTTVGDIVGRWGLYKNEAGEAYHPMIIVVTDEVGDDEPKLEETIALARKRKVPVYVLGSQAVFGRVEGFMDFYDPKTKYMHRNQPVRQGPESAMLEQIHLPFWYDGPQYDLLEAGFGPYALSRLSSATGGIYFVTRFSGRRMGFDPSRMKEYKPDWESRDRYEAGVVGSPLRKAVVNAAMLTNEQKIPNAPTLQFPSLEAPQFKEVLQTNQALAAQIAQTVEEALGPITAAARYRDREVSRRWQAHYDLIRGRLLAMKVRAYEYNSAGARLVKDPPKFQNSRSNAWRLVPDKAILYSEKAAAAGREAEELLRKVVEEHPDTPWALLAGRELKDPLGFKWVETYVPPPPRRDDAAAAQKKNRNTPAAKPPTPPKL</sequence>
<dbReference type="AlphaFoldDB" id="A0A1U7CSB4"/>
<gene>
    <name evidence="2" type="ORF">BSF38_03356</name>
</gene>
<evidence type="ECO:0000313" key="3">
    <source>
        <dbReference type="Proteomes" id="UP000186309"/>
    </source>
</evidence>
<dbReference type="Proteomes" id="UP000186309">
    <property type="component" value="Chromosome"/>
</dbReference>
<dbReference type="EMBL" id="CP019082">
    <property type="protein sequence ID" value="APW61827.1"/>
    <property type="molecule type" value="Genomic_DNA"/>
</dbReference>
<feature type="region of interest" description="Disordered" evidence="1">
    <location>
        <begin position="612"/>
        <end position="644"/>
    </location>
</feature>
<evidence type="ECO:0000256" key="1">
    <source>
        <dbReference type="SAM" id="MobiDB-lite"/>
    </source>
</evidence>